<reference evidence="3" key="1">
    <citation type="submission" date="2020-01" db="EMBL/GenBank/DDBJ databases">
        <title>Sphingomonas sp. strain CSW-10.</title>
        <authorList>
            <person name="Chen W.-M."/>
        </authorList>
    </citation>
    <scope>NUCLEOTIDE SEQUENCE [LARGE SCALE GENOMIC DNA]</scope>
    <source>
        <strain evidence="3">FSY-8</strain>
    </source>
</reference>
<dbReference type="EMBL" id="JAAAPO010000007">
    <property type="protein sequence ID" value="NBC37892.1"/>
    <property type="molecule type" value="Genomic_DNA"/>
</dbReference>
<evidence type="ECO:0000259" key="1">
    <source>
        <dbReference type="Pfam" id="PF07811"/>
    </source>
</evidence>
<protein>
    <recommendedName>
        <fullName evidence="1">TadE-like domain-containing protein</fullName>
    </recommendedName>
</protein>
<dbReference type="Pfam" id="PF07811">
    <property type="entry name" value="TadE"/>
    <property type="match status" value="1"/>
</dbReference>
<dbReference type="InterPro" id="IPR012495">
    <property type="entry name" value="TadE-like_dom"/>
</dbReference>
<sequence length="236" mass="25395">MRMTRAMALWRDTSGAALTEFALGLPILFFLGMAGIEYANYGRTQLLVSQITQTLADNASRVGLTSNLAATQLRESDINAVLTGARLQGAGIKLTTYGRITLSSLENVQQTYDTTTVQRIHWQRCIGLKSGTSYDSTYGTTSTTAGTTATLANAGTTKSSGMGDNGYLVSAPSGGGVMFVEVNFLYQPLFSSMFISSSTLIHSTASFVVRDQRDFSMVYNTSPVVTRYTCDRNTAS</sequence>
<proteinExistence type="predicted"/>
<evidence type="ECO:0000313" key="2">
    <source>
        <dbReference type="EMBL" id="NBC37892.1"/>
    </source>
</evidence>
<keyword evidence="3" id="KW-1185">Reference proteome</keyword>
<organism evidence="2 3">
    <name type="scientific">Novosphingobium ovatum</name>
    <dbReference type="NCBI Taxonomy" id="1908523"/>
    <lineage>
        <taxon>Bacteria</taxon>
        <taxon>Pseudomonadati</taxon>
        <taxon>Pseudomonadota</taxon>
        <taxon>Alphaproteobacteria</taxon>
        <taxon>Sphingomonadales</taxon>
        <taxon>Sphingomonadaceae</taxon>
        <taxon>Novosphingobium</taxon>
    </lineage>
</organism>
<comment type="caution">
    <text evidence="2">The sequence shown here is derived from an EMBL/GenBank/DDBJ whole genome shotgun (WGS) entry which is preliminary data.</text>
</comment>
<dbReference type="Proteomes" id="UP000753724">
    <property type="component" value="Unassembled WGS sequence"/>
</dbReference>
<name>A0ABW9XHK1_9SPHN</name>
<dbReference type="RefSeq" id="WP_161720402.1">
    <property type="nucleotide sequence ID" value="NZ_JAAAPO010000007.1"/>
</dbReference>
<feature type="domain" description="TadE-like" evidence="1">
    <location>
        <begin position="15"/>
        <end position="53"/>
    </location>
</feature>
<evidence type="ECO:0000313" key="3">
    <source>
        <dbReference type="Proteomes" id="UP000753724"/>
    </source>
</evidence>
<accession>A0ABW9XHK1</accession>
<gene>
    <name evidence="2" type="ORF">GTZ99_15155</name>
</gene>